<proteinExistence type="predicted"/>
<keyword evidence="3" id="KW-0378">Hydrolase</keyword>
<keyword evidence="3" id="KW-0540">Nuclease</keyword>
<keyword evidence="3" id="KW-0255">Endonuclease</keyword>
<dbReference type="InterPro" id="IPR002711">
    <property type="entry name" value="HNH"/>
</dbReference>
<accession>A0ABY7Z208</accession>
<feature type="region of interest" description="Disordered" evidence="1">
    <location>
        <begin position="31"/>
        <end position="50"/>
    </location>
</feature>
<evidence type="ECO:0000259" key="2">
    <source>
        <dbReference type="SMART" id="SM00507"/>
    </source>
</evidence>
<dbReference type="Gene3D" id="1.10.30.50">
    <property type="match status" value="1"/>
</dbReference>
<dbReference type="GO" id="GO:0004519">
    <property type="term" value="F:endonuclease activity"/>
    <property type="evidence" value="ECO:0007669"/>
    <property type="project" value="UniProtKB-KW"/>
</dbReference>
<feature type="domain" description="HNH nuclease" evidence="2">
    <location>
        <begin position="53"/>
        <end position="104"/>
    </location>
</feature>
<keyword evidence="4" id="KW-1185">Reference proteome</keyword>
<evidence type="ECO:0000313" key="3">
    <source>
        <dbReference type="EMBL" id="WDR07576.1"/>
    </source>
</evidence>
<dbReference type="Pfam" id="PF01844">
    <property type="entry name" value="HNH"/>
    <property type="match status" value="1"/>
</dbReference>
<evidence type="ECO:0000256" key="1">
    <source>
        <dbReference type="SAM" id="MobiDB-lite"/>
    </source>
</evidence>
<organism evidence="3 4">
    <name type="scientific">Devosia rhodophyticola</name>
    <dbReference type="NCBI Taxonomy" id="3026423"/>
    <lineage>
        <taxon>Bacteria</taxon>
        <taxon>Pseudomonadati</taxon>
        <taxon>Pseudomonadota</taxon>
        <taxon>Alphaproteobacteria</taxon>
        <taxon>Hyphomicrobiales</taxon>
        <taxon>Devosiaceae</taxon>
        <taxon>Devosia</taxon>
    </lineage>
</organism>
<dbReference type="EMBL" id="CP118247">
    <property type="protein sequence ID" value="WDR07576.1"/>
    <property type="molecule type" value="Genomic_DNA"/>
</dbReference>
<dbReference type="InterPro" id="IPR003615">
    <property type="entry name" value="HNH_nuc"/>
</dbReference>
<evidence type="ECO:0000313" key="4">
    <source>
        <dbReference type="Proteomes" id="UP001222118"/>
    </source>
</evidence>
<reference evidence="3 4" key="1">
    <citation type="submission" date="2023-02" db="EMBL/GenBank/DDBJ databases">
        <title>Devosia chondri sp. nov., isolated from the phycosphere of marine algae.</title>
        <authorList>
            <person name="Kim J.M."/>
            <person name="Lee J.K."/>
            <person name="Choi B.J."/>
            <person name="Bayburt H."/>
            <person name="Jeon C.O."/>
        </authorList>
    </citation>
    <scope>NUCLEOTIDE SEQUENCE [LARGE SCALE GENOMIC DNA]</scope>
    <source>
        <strain evidence="3 4">G2-5</strain>
    </source>
</reference>
<sequence length="117" mass="13704">MKPVAPPRLCACGKIVASGERCQCQIINDRARKARHDRRRPSARQRGYNHEWRKARQEFLKHNPRCAMCGQLANTVDHIIPHKGEDRLFWDKANWQALCAHHHNSAKQREEHRPVQS</sequence>
<dbReference type="Proteomes" id="UP001222118">
    <property type="component" value="Chromosome"/>
</dbReference>
<name>A0ABY7Z208_9HYPH</name>
<gene>
    <name evidence="3" type="ORF">PSQ90_15355</name>
</gene>
<dbReference type="SMART" id="SM00507">
    <property type="entry name" value="HNHc"/>
    <property type="match status" value="1"/>
</dbReference>
<protein>
    <submittedName>
        <fullName evidence="3">HNH endonuclease signature motif containing protein</fullName>
    </submittedName>
</protein>
<dbReference type="CDD" id="cd00085">
    <property type="entry name" value="HNHc"/>
    <property type="match status" value="1"/>
</dbReference>
<feature type="compositionally biased region" description="Basic residues" evidence="1">
    <location>
        <begin position="32"/>
        <end position="43"/>
    </location>
</feature>